<evidence type="ECO:0000313" key="2">
    <source>
        <dbReference type="EMBL" id="KAK4573597.1"/>
    </source>
</evidence>
<organism evidence="2 3">
    <name type="scientific">Quercus rubra</name>
    <name type="common">Northern red oak</name>
    <name type="synonym">Quercus borealis</name>
    <dbReference type="NCBI Taxonomy" id="3512"/>
    <lineage>
        <taxon>Eukaryota</taxon>
        <taxon>Viridiplantae</taxon>
        <taxon>Streptophyta</taxon>
        <taxon>Embryophyta</taxon>
        <taxon>Tracheophyta</taxon>
        <taxon>Spermatophyta</taxon>
        <taxon>Magnoliopsida</taxon>
        <taxon>eudicotyledons</taxon>
        <taxon>Gunneridae</taxon>
        <taxon>Pentapetalae</taxon>
        <taxon>rosids</taxon>
        <taxon>fabids</taxon>
        <taxon>Fagales</taxon>
        <taxon>Fagaceae</taxon>
        <taxon>Quercus</taxon>
    </lineage>
</organism>
<dbReference type="Proteomes" id="UP001324115">
    <property type="component" value="Unassembled WGS sequence"/>
</dbReference>
<proteinExistence type="predicted"/>
<keyword evidence="3" id="KW-1185">Reference proteome</keyword>
<name>A0AAN7EKK4_QUERU</name>
<dbReference type="AlphaFoldDB" id="A0AAN7EKK4"/>
<reference evidence="2 3" key="1">
    <citation type="journal article" date="2023" name="G3 (Bethesda)">
        <title>A haplotype-resolved chromosome-scale genome for Quercus rubra L. provides insights into the genetics of adaptive traits for red oak species.</title>
        <authorList>
            <person name="Kapoor B."/>
            <person name="Jenkins J."/>
            <person name="Schmutz J."/>
            <person name="Zhebentyayeva T."/>
            <person name="Kuelheim C."/>
            <person name="Coggeshall M."/>
            <person name="Heim C."/>
            <person name="Lasky J.R."/>
            <person name="Leites L."/>
            <person name="Islam-Faridi N."/>
            <person name="Romero-Severson J."/>
            <person name="DeLeo V.L."/>
            <person name="Lucas S.M."/>
            <person name="Lazic D."/>
            <person name="Gailing O."/>
            <person name="Carlson J."/>
            <person name="Staton M."/>
        </authorList>
    </citation>
    <scope>NUCLEOTIDE SEQUENCE [LARGE SCALE GENOMIC DNA]</scope>
    <source>
        <strain evidence="2">Pseudo-F2</strain>
    </source>
</reference>
<dbReference type="EMBL" id="JAXUIC010000009">
    <property type="protein sequence ID" value="KAK4573597.1"/>
    <property type="molecule type" value="Genomic_DNA"/>
</dbReference>
<protein>
    <submittedName>
        <fullName evidence="2">Uncharacterized protein</fullName>
    </submittedName>
</protein>
<feature type="region of interest" description="Disordered" evidence="1">
    <location>
        <begin position="29"/>
        <end position="63"/>
    </location>
</feature>
<sequence length="126" mass="14121">MTMLLGLDASTRVDMGLDANPCMDMKKTLSSTSASGFPLKQQDDGNKKEAISTLSSAASNSEKKERIVVKINLSAWRKRKAQKEELKLEASKRKLQLGYQQVQKAKRKIQLVDLRDIPKPETESRS</sequence>
<comment type="caution">
    <text evidence="2">The sequence shown here is derived from an EMBL/GenBank/DDBJ whole genome shotgun (WGS) entry which is preliminary data.</text>
</comment>
<gene>
    <name evidence="2" type="ORF">RGQ29_031518</name>
</gene>
<accession>A0AAN7EKK4</accession>
<feature type="compositionally biased region" description="Basic and acidic residues" evidence="1">
    <location>
        <begin position="41"/>
        <end position="50"/>
    </location>
</feature>
<evidence type="ECO:0000256" key="1">
    <source>
        <dbReference type="SAM" id="MobiDB-lite"/>
    </source>
</evidence>
<evidence type="ECO:0000313" key="3">
    <source>
        <dbReference type="Proteomes" id="UP001324115"/>
    </source>
</evidence>